<sequence>MNPRSFIQQLKVQMGPQAWHNFRFDAWAAMTFSVFNVVFNQFYIPMALRAGATNLQVGLLAAAPAIGLLFSPVWASWIERTSPKPFVIIPNLIGRILIILPAFFGAPIVFVAVALLFHLLMGIQAPAYPALITRIYPPHLRGRLMGNVRVAMGALMIPLAYLIGRWMDYSGAAGPLLAASATGVLSILFLMGVRESGVGPARPVAVKRASLKDQFGLVRQNRELAFFLVATTLSGFANLFSQPLYNMIQVEYLSLSNAQLGYARATYFGCLLLAYLTVGWVIDRISAKKSIVYGLLAYSLVPLLYGLFGNYASVLAGSGIQGIGDAIWDIGIMAYLFRLAPGREAVVFGLHMMLFGVRGTIGPLLSTSLLAQDIPMTGLLIGASLFSWAGVAVFLLLAARERAAAA</sequence>
<keyword evidence="2" id="KW-0813">Transport</keyword>
<feature type="transmembrane region" description="Helical" evidence="6">
    <location>
        <begin position="224"/>
        <end position="245"/>
    </location>
</feature>
<feature type="transmembrane region" description="Helical" evidence="6">
    <location>
        <begin position="265"/>
        <end position="283"/>
    </location>
</feature>
<dbReference type="Pfam" id="PF07690">
    <property type="entry name" value="MFS_1"/>
    <property type="match status" value="1"/>
</dbReference>
<keyword evidence="9" id="KW-1185">Reference proteome</keyword>
<dbReference type="PANTHER" id="PTHR23526:SF2">
    <property type="entry name" value="MAJOR FACILITATOR SUPERFAMILY (MFS) PROFILE DOMAIN-CONTAINING PROTEIN"/>
    <property type="match status" value="1"/>
</dbReference>
<reference evidence="8 9" key="1">
    <citation type="submission" date="2014-02" db="EMBL/GenBank/DDBJ databases">
        <title>Genome sequence of Paenibacillus darwinianus reveals adaptive mechanisms for survival in Antarctic soils.</title>
        <authorList>
            <person name="Dsouza M."/>
            <person name="Taylor M.W."/>
            <person name="Turner S.J."/>
            <person name="Aislabie J."/>
        </authorList>
    </citation>
    <scope>NUCLEOTIDE SEQUENCE [LARGE SCALE GENOMIC DNA]</scope>
    <source>
        <strain evidence="8 9">CE1</strain>
    </source>
</reference>
<dbReference type="InterPro" id="IPR020846">
    <property type="entry name" value="MFS_dom"/>
</dbReference>
<dbReference type="PANTHER" id="PTHR23526">
    <property type="entry name" value="INTEGRAL MEMBRANE TRANSPORT PROTEIN-RELATED"/>
    <property type="match status" value="1"/>
</dbReference>
<evidence type="ECO:0000256" key="5">
    <source>
        <dbReference type="ARBA" id="ARBA00023136"/>
    </source>
</evidence>
<organism evidence="8 9">
    <name type="scientific">Paenibacillus darwinianus</name>
    <dbReference type="NCBI Taxonomy" id="1380763"/>
    <lineage>
        <taxon>Bacteria</taxon>
        <taxon>Bacillati</taxon>
        <taxon>Bacillota</taxon>
        <taxon>Bacilli</taxon>
        <taxon>Bacillales</taxon>
        <taxon>Paenibacillaceae</taxon>
        <taxon>Paenibacillus</taxon>
    </lineage>
</organism>
<accession>A0A9W5S442</accession>
<dbReference type="Proteomes" id="UP000053750">
    <property type="component" value="Unassembled WGS sequence"/>
</dbReference>
<dbReference type="Gene3D" id="1.20.1250.20">
    <property type="entry name" value="MFS general substrate transporter like domains"/>
    <property type="match status" value="2"/>
</dbReference>
<evidence type="ECO:0000313" key="8">
    <source>
        <dbReference type="EMBL" id="EXX91859.1"/>
    </source>
</evidence>
<keyword evidence="3 6" id="KW-0812">Transmembrane</keyword>
<dbReference type="GO" id="GO:0022857">
    <property type="term" value="F:transmembrane transporter activity"/>
    <property type="evidence" value="ECO:0007669"/>
    <property type="project" value="InterPro"/>
</dbReference>
<evidence type="ECO:0000259" key="7">
    <source>
        <dbReference type="PROSITE" id="PS50850"/>
    </source>
</evidence>
<dbReference type="AlphaFoldDB" id="A0A9W5S442"/>
<proteinExistence type="predicted"/>
<gene>
    <name evidence="8" type="ORF">BG53_08135</name>
</gene>
<evidence type="ECO:0000256" key="1">
    <source>
        <dbReference type="ARBA" id="ARBA00004651"/>
    </source>
</evidence>
<dbReference type="GO" id="GO:0005886">
    <property type="term" value="C:plasma membrane"/>
    <property type="evidence" value="ECO:0007669"/>
    <property type="project" value="UniProtKB-SubCell"/>
</dbReference>
<feature type="transmembrane region" description="Helical" evidence="6">
    <location>
        <begin position="345"/>
        <end position="365"/>
    </location>
</feature>
<feature type="transmembrane region" description="Helical" evidence="6">
    <location>
        <begin position="314"/>
        <end position="338"/>
    </location>
</feature>
<feature type="transmembrane region" description="Helical" evidence="6">
    <location>
        <begin position="98"/>
        <end position="123"/>
    </location>
</feature>
<dbReference type="InterPro" id="IPR052528">
    <property type="entry name" value="Sugar_transport-like"/>
</dbReference>
<feature type="domain" description="Major facilitator superfamily (MFS) profile" evidence="7">
    <location>
        <begin position="223"/>
        <end position="406"/>
    </location>
</feature>
<evidence type="ECO:0000256" key="3">
    <source>
        <dbReference type="ARBA" id="ARBA00022692"/>
    </source>
</evidence>
<keyword evidence="4 6" id="KW-1133">Transmembrane helix</keyword>
<feature type="transmembrane region" description="Helical" evidence="6">
    <location>
        <begin position="169"/>
        <end position="193"/>
    </location>
</feature>
<dbReference type="InterPro" id="IPR011701">
    <property type="entry name" value="MFS"/>
</dbReference>
<feature type="transmembrane region" description="Helical" evidence="6">
    <location>
        <begin position="377"/>
        <end position="399"/>
    </location>
</feature>
<dbReference type="EMBL" id="JFHU01000022">
    <property type="protein sequence ID" value="EXX91859.1"/>
    <property type="molecule type" value="Genomic_DNA"/>
</dbReference>
<dbReference type="PROSITE" id="PS50850">
    <property type="entry name" value="MFS"/>
    <property type="match status" value="1"/>
</dbReference>
<dbReference type="InterPro" id="IPR036259">
    <property type="entry name" value="MFS_trans_sf"/>
</dbReference>
<feature type="transmembrane region" description="Helical" evidence="6">
    <location>
        <begin position="144"/>
        <end position="163"/>
    </location>
</feature>
<evidence type="ECO:0000256" key="6">
    <source>
        <dbReference type="SAM" id="Phobius"/>
    </source>
</evidence>
<protein>
    <submittedName>
        <fullName evidence="8">MFS transporter</fullName>
    </submittedName>
</protein>
<dbReference type="SUPFAM" id="SSF103473">
    <property type="entry name" value="MFS general substrate transporter"/>
    <property type="match status" value="1"/>
</dbReference>
<evidence type="ECO:0000313" key="9">
    <source>
        <dbReference type="Proteomes" id="UP000053750"/>
    </source>
</evidence>
<comment type="subcellular location">
    <subcellularLocation>
        <location evidence="1">Cell membrane</location>
        <topology evidence="1">Multi-pass membrane protein</topology>
    </subcellularLocation>
</comment>
<feature type="transmembrane region" description="Helical" evidence="6">
    <location>
        <begin position="290"/>
        <end position="308"/>
    </location>
</feature>
<name>A0A9W5S442_9BACL</name>
<evidence type="ECO:0000256" key="2">
    <source>
        <dbReference type="ARBA" id="ARBA00022448"/>
    </source>
</evidence>
<keyword evidence="5 6" id="KW-0472">Membrane</keyword>
<comment type="caution">
    <text evidence="8">The sequence shown here is derived from an EMBL/GenBank/DDBJ whole genome shotgun (WGS) entry which is preliminary data.</text>
</comment>
<feature type="transmembrane region" description="Helical" evidence="6">
    <location>
        <begin position="26"/>
        <end position="45"/>
    </location>
</feature>
<evidence type="ECO:0000256" key="4">
    <source>
        <dbReference type="ARBA" id="ARBA00022989"/>
    </source>
</evidence>
<feature type="transmembrane region" description="Helical" evidence="6">
    <location>
        <begin position="57"/>
        <end position="78"/>
    </location>
</feature>